<dbReference type="Gene3D" id="3.20.20.70">
    <property type="entry name" value="Aldolase class I"/>
    <property type="match status" value="1"/>
</dbReference>
<comment type="pathway">
    <text evidence="1 8 9">Carbohydrate degradation; glycolysis; D-glyceraldehyde 3-phosphate from glycerone phosphate: step 1/1.</text>
</comment>
<dbReference type="eggNOG" id="COG0149">
    <property type="taxonomic scope" value="Bacteria"/>
</dbReference>
<evidence type="ECO:0000256" key="4">
    <source>
        <dbReference type="ARBA" id="ARBA00022432"/>
    </source>
</evidence>
<dbReference type="GO" id="GO:0004807">
    <property type="term" value="F:triose-phosphate isomerase activity"/>
    <property type="evidence" value="ECO:0007669"/>
    <property type="project" value="UniProtKB-UniRule"/>
</dbReference>
<comment type="subcellular location">
    <subcellularLocation>
        <location evidence="8 9">Cytoplasm</location>
    </subcellularLocation>
</comment>
<dbReference type="GO" id="GO:0006096">
    <property type="term" value="P:glycolytic process"/>
    <property type="evidence" value="ECO:0007669"/>
    <property type="project" value="UniProtKB-UniRule"/>
</dbReference>
<dbReference type="Proteomes" id="UP000056090">
    <property type="component" value="Chromosome"/>
</dbReference>
<evidence type="ECO:0000313" key="11">
    <source>
        <dbReference type="Proteomes" id="UP000056090"/>
    </source>
</evidence>
<evidence type="ECO:0000256" key="7">
    <source>
        <dbReference type="ARBA" id="ARBA00023235"/>
    </source>
</evidence>
<evidence type="ECO:0000256" key="2">
    <source>
        <dbReference type="ARBA" id="ARBA00004939"/>
    </source>
</evidence>
<keyword evidence="4 8" id="KW-0312">Gluconeogenesis</keyword>
<dbReference type="PROSITE" id="PS51440">
    <property type="entry name" value="TIM_2"/>
    <property type="match status" value="1"/>
</dbReference>
<evidence type="ECO:0000313" key="10">
    <source>
        <dbReference type="EMBL" id="AIF98843.1"/>
    </source>
</evidence>
<dbReference type="GO" id="GO:0019563">
    <property type="term" value="P:glycerol catabolic process"/>
    <property type="evidence" value="ECO:0007669"/>
    <property type="project" value="TreeGrafter"/>
</dbReference>
<feature type="binding site" evidence="8">
    <location>
        <begin position="230"/>
        <end position="231"/>
    </location>
    <ligand>
        <name>substrate</name>
    </ligand>
</feature>
<dbReference type="CDD" id="cd00311">
    <property type="entry name" value="TIM"/>
    <property type="match status" value="1"/>
</dbReference>
<dbReference type="InterPro" id="IPR022896">
    <property type="entry name" value="TrioseP_Isoase_bac/euk"/>
</dbReference>
<evidence type="ECO:0000256" key="3">
    <source>
        <dbReference type="ARBA" id="ARBA00007422"/>
    </source>
</evidence>
<accession>A0A075NZ89</accession>
<dbReference type="NCBIfam" id="TIGR00419">
    <property type="entry name" value="tim"/>
    <property type="match status" value="1"/>
</dbReference>
<dbReference type="UniPathway" id="UPA00138"/>
<evidence type="ECO:0000256" key="1">
    <source>
        <dbReference type="ARBA" id="ARBA00004680"/>
    </source>
</evidence>
<dbReference type="Pfam" id="PF00121">
    <property type="entry name" value="TIM"/>
    <property type="match status" value="1"/>
</dbReference>
<keyword evidence="7 8" id="KW-0413">Isomerase</keyword>
<comment type="pathway">
    <text evidence="2">Carbohydrate metabolism; erythritol degradation.</text>
</comment>
<comment type="subunit">
    <text evidence="8 9">Homodimer.</text>
</comment>
<dbReference type="InterPro" id="IPR000652">
    <property type="entry name" value="Triosephosphate_isomerase"/>
</dbReference>
<dbReference type="InterPro" id="IPR035990">
    <property type="entry name" value="TIM_sf"/>
</dbReference>
<comment type="similarity">
    <text evidence="3 8 9">Belongs to the triosephosphate isomerase family.</text>
</comment>
<feature type="binding site" evidence="8">
    <location>
        <position position="170"/>
    </location>
    <ligand>
        <name>substrate</name>
    </ligand>
</feature>
<evidence type="ECO:0000256" key="5">
    <source>
        <dbReference type="ARBA" id="ARBA00022490"/>
    </source>
</evidence>
<dbReference type="UniPathway" id="UPA00109">
    <property type="reaction ID" value="UER00189"/>
</dbReference>
<keyword evidence="6 8" id="KW-0324">Glycolysis</keyword>
<comment type="function">
    <text evidence="8">Involved in the gluconeogenesis. Catalyzes stereospecifically the conversion of dihydroxyacetone phosphate (DHAP) to D-glyceraldehyde-3-phosphate (G3P).</text>
</comment>
<evidence type="ECO:0000256" key="8">
    <source>
        <dbReference type="HAMAP-Rule" id="MF_00147"/>
    </source>
</evidence>
<organism evidence="10 11">
    <name type="scientific">Alteromonas australica</name>
    <dbReference type="NCBI Taxonomy" id="589873"/>
    <lineage>
        <taxon>Bacteria</taxon>
        <taxon>Pseudomonadati</taxon>
        <taxon>Pseudomonadota</taxon>
        <taxon>Gammaproteobacteria</taxon>
        <taxon>Alteromonadales</taxon>
        <taxon>Alteromonadaceae</taxon>
        <taxon>Alteromonas/Salinimonas group</taxon>
        <taxon>Alteromonas</taxon>
    </lineage>
</organism>
<dbReference type="EMBL" id="CP008849">
    <property type="protein sequence ID" value="AIF98843.1"/>
    <property type="molecule type" value="Genomic_DNA"/>
</dbReference>
<dbReference type="PANTHER" id="PTHR21139:SF42">
    <property type="entry name" value="TRIOSEPHOSPHATE ISOMERASE"/>
    <property type="match status" value="1"/>
</dbReference>
<feature type="active site" description="Proton acceptor" evidence="8">
    <location>
        <position position="164"/>
    </location>
</feature>
<dbReference type="GeneID" id="78255090"/>
<sequence>MKNNRTPFVAGNWKMNGDRSLVTTFSASLDSHAVSNVDIVLCPPAVYLPLFSSANFSLGGQDLSAQEPGAHTGDVSGEMLKDVGCSYVIVGHSERREDHGESNSDVAKKASKALACGLTPIICIGEPLAVREAGEVEAFLSEQLKALVEHLSVDDLSKSVIAYEPIWAIGTGKTASPEQAQDVHKFIREFFANEDKTLAEGLRILYGGSVKPDNAKTLFAQADVDGGLIGGASLKVEDFISICQAAN</sequence>
<name>A0A075NZ89_9ALTE</name>
<dbReference type="GO" id="GO:0006094">
    <property type="term" value="P:gluconeogenesis"/>
    <property type="evidence" value="ECO:0007669"/>
    <property type="project" value="UniProtKB-UniRule"/>
</dbReference>
<keyword evidence="11" id="KW-1185">Reference proteome</keyword>
<dbReference type="PANTHER" id="PTHR21139">
    <property type="entry name" value="TRIOSEPHOSPHATE ISOMERASE"/>
    <property type="match status" value="1"/>
</dbReference>
<dbReference type="SUPFAM" id="SSF51351">
    <property type="entry name" value="Triosephosphate isomerase (TIM)"/>
    <property type="match status" value="1"/>
</dbReference>
<feature type="active site" description="Electrophile" evidence="8">
    <location>
        <position position="92"/>
    </location>
</feature>
<dbReference type="HAMAP" id="MF_00147_B">
    <property type="entry name" value="TIM_B"/>
    <property type="match status" value="1"/>
</dbReference>
<dbReference type="PROSITE" id="PS00171">
    <property type="entry name" value="TIM_1"/>
    <property type="match status" value="1"/>
</dbReference>
<evidence type="ECO:0000256" key="9">
    <source>
        <dbReference type="RuleBase" id="RU363013"/>
    </source>
</evidence>
<dbReference type="InterPro" id="IPR013785">
    <property type="entry name" value="Aldolase_TIM"/>
</dbReference>
<proteinExistence type="inferred from homology"/>
<dbReference type="KEGG" id="aal:EP13_09210"/>
<dbReference type="GO" id="GO:0005829">
    <property type="term" value="C:cytosol"/>
    <property type="evidence" value="ECO:0007669"/>
    <property type="project" value="TreeGrafter"/>
</dbReference>
<keyword evidence="5 8" id="KW-0963">Cytoplasm</keyword>
<dbReference type="AlphaFoldDB" id="A0A075NZ89"/>
<comment type="pathway">
    <text evidence="8 9">Carbohydrate biosynthesis; gluconeogenesis.</text>
</comment>
<gene>
    <name evidence="8" type="primary">tpiA</name>
    <name evidence="10" type="ORF">EP13_09210</name>
</gene>
<feature type="binding site" evidence="8">
    <location>
        <position position="209"/>
    </location>
    <ligand>
        <name>substrate</name>
    </ligand>
</feature>
<dbReference type="InterPro" id="IPR020861">
    <property type="entry name" value="Triosephosphate_isomerase_AS"/>
</dbReference>
<dbReference type="EC" id="5.3.1.1" evidence="8 9"/>
<evidence type="ECO:0000256" key="6">
    <source>
        <dbReference type="ARBA" id="ARBA00023152"/>
    </source>
</evidence>
<dbReference type="FunFam" id="3.20.20.70:FF:000016">
    <property type="entry name" value="Triosephosphate isomerase"/>
    <property type="match status" value="1"/>
</dbReference>
<feature type="binding site" evidence="8">
    <location>
        <begin position="12"/>
        <end position="14"/>
    </location>
    <ligand>
        <name>substrate</name>
    </ligand>
</feature>
<reference evidence="10 11" key="1">
    <citation type="submission" date="2014-06" db="EMBL/GenBank/DDBJ databases">
        <title>Genomes of Alteromonas australica, a world apart.</title>
        <authorList>
            <person name="Gonzaga A."/>
            <person name="Lopez-Perez M."/>
            <person name="Rodriguez-Valera F."/>
        </authorList>
    </citation>
    <scope>NUCLEOTIDE SEQUENCE [LARGE SCALE GENOMIC DNA]</scope>
    <source>
        <strain evidence="10 11">H 17</strain>
    </source>
</reference>
<dbReference type="GO" id="GO:0046166">
    <property type="term" value="P:glyceraldehyde-3-phosphate biosynthetic process"/>
    <property type="evidence" value="ECO:0007669"/>
    <property type="project" value="TreeGrafter"/>
</dbReference>
<comment type="catalytic activity">
    <reaction evidence="8 9">
        <text>D-glyceraldehyde 3-phosphate = dihydroxyacetone phosphate</text>
        <dbReference type="Rhea" id="RHEA:18585"/>
        <dbReference type="ChEBI" id="CHEBI:57642"/>
        <dbReference type="ChEBI" id="CHEBI:59776"/>
        <dbReference type="EC" id="5.3.1.1"/>
    </reaction>
</comment>
<protein>
    <recommendedName>
        <fullName evidence="8 9">Triosephosphate isomerase</fullName>
        <shortName evidence="8">TIM</shortName>
        <shortName evidence="8">TPI</shortName>
        <ecNumber evidence="8 9">5.3.1.1</ecNumber>
    </recommendedName>
    <alternativeName>
        <fullName evidence="8">Triose-phosphate isomerase</fullName>
    </alternativeName>
</protein>
<dbReference type="RefSeq" id="WP_044056997.1">
    <property type="nucleotide sequence ID" value="NZ_CAJXAX010000001.1"/>
</dbReference>